<proteinExistence type="predicted"/>
<dbReference type="Proteomes" id="UP000323930">
    <property type="component" value="Unassembled WGS sequence"/>
</dbReference>
<gene>
    <name evidence="2" type="ORF">FUA24_01270</name>
</gene>
<organism evidence="2 3">
    <name type="scientific">Seonamhaeicola marinus</name>
    <dbReference type="NCBI Taxonomy" id="1912246"/>
    <lineage>
        <taxon>Bacteria</taxon>
        <taxon>Pseudomonadati</taxon>
        <taxon>Bacteroidota</taxon>
        <taxon>Flavobacteriia</taxon>
        <taxon>Flavobacteriales</taxon>
        <taxon>Flavobacteriaceae</taxon>
    </lineage>
</organism>
<dbReference type="EMBL" id="VSDQ01000163">
    <property type="protein sequence ID" value="TYA92091.1"/>
    <property type="molecule type" value="Genomic_DNA"/>
</dbReference>
<evidence type="ECO:0000313" key="2">
    <source>
        <dbReference type="EMBL" id="TYA92091.1"/>
    </source>
</evidence>
<dbReference type="AlphaFoldDB" id="A0A5D0J9A4"/>
<evidence type="ECO:0000313" key="3">
    <source>
        <dbReference type="Proteomes" id="UP000323930"/>
    </source>
</evidence>
<feature type="chain" id="PRO_5022877466" description="DUF1579 domain-containing protein" evidence="1">
    <location>
        <begin position="19"/>
        <end position="167"/>
    </location>
</feature>
<comment type="caution">
    <text evidence="2">The sequence shown here is derived from an EMBL/GenBank/DDBJ whole genome shotgun (WGS) entry which is preliminary data.</text>
</comment>
<evidence type="ECO:0008006" key="4">
    <source>
        <dbReference type="Google" id="ProtNLM"/>
    </source>
</evidence>
<dbReference type="RefSeq" id="WP_148539697.1">
    <property type="nucleotide sequence ID" value="NZ_VSDQ01000163.1"/>
</dbReference>
<dbReference type="OrthoDB" id="1121396at2"/>
<evidence type="ECO:0000256" key="1">
    <source>
        <dbReference type="SAM" id="SignalP"/>
    </source>
</evidence>
<protein>
    <recommendedName>
        <fullName evidence="4">DUF1579 domain-containing protein</fullName>
    </recommendedName>
</protein>
<sequence>MKNLVLGLLLLFSLSSYTQNNSCKCCTENHDAFDFWVGEWEVFNKNESVAGYNSIIEVQNNCVIRENWKSAKGGFTGTSNSFYNLKKQQWEQIWVDNQGGVLHLKGNRTGNQMILKTDLETNAKGQSVQHVVTWTKNSDGTVRQYWETITDGKQTTIAFDGLYKKTE</sequence>
<feature type="signal peptide" evidence="1">
    <location>
        <begin position="1"/>
        <end position="18"/>
    </location>
</feature>
<reference evidence="2 3" key="1">
    <citation type="submission" date="2019-08" db="EMBL/GenBank/DDBJ databases">
        <title>Seonamhaeicola sediminis sp. nov., isolated from marine sediment.</title>
        <authorList>
            <person name="Cao W.R."/>
        </authorList>
    </citation>
    <scope>NUCLEOTIDE SEQUENCE [LARGE SCALE GENOMIC DNA]</scope>
    <source>
        <strain evidence="2 3">B011</strain>
    </source>
</reference>
<keyword evidence="1" id="KW-0732">Signal</keyword>
<keyword evidence="3" id="KW-1185">Reference proteome</keyword>
<name>A0A5D0J9A4_9FLAO</name>
<accession>A0A5D0J9A4</accession>